<evidence type="ECO:0000313" key="5">
    <source>
        <dbReference type="Proteomes" id="UP001359559"/>
    </source>
</evidence>
<keyword evidence="5" id="KW-1185">Reference proteome</keyword>
<sequence>MWRFDRTLSPDRGRHAPNSSSLNFCTHLHASHPFPFFPFSSGRFRNLIPQLGVAKMRMSCNGCRVLRKGCSENCSIRPCLQWIKSPESQANATVFLAKFYGRAGLMNLVNAGPEHLRPAIFRSLLYEACGRIVNPIYGSVGLLWSGSWQLCQAAVEAVLKGAPITPITSEAAANGRGPPLKAYDIRHVSKDENSAASNETQQQRVKTRSRVKRPLAKPKSTSEDNKISDDNENDDKGTEPGSGDPGFRLETERVRGEWIGCCANEEALNRSGSHESSLSHQSEAANAVDGESKDSESMVSVETGETSVLFRDEPESNRKPVGRTEEGRDDVGLELTLGFEPASRAHHMVPVKKRRIESCKMELGLEFSA</sequence>
<dbReference type="EMBL" id="JAYKXN010000004">
    <property type="protein sequence ID" value="KAK7295796.1"/>
    <property type="molecule type" value="Genomic_DNA"/>
</dbReference>
<feature type="region of interest" description="Disordered" evidence="2">
    <location>
        <begin position="270"/>
        <end position="330"/>
    </location>
</feature>
<protein>
    <recommendedName>
        <fullName evidence="3">LOB domain-containing protein</fullName>
    </recommendedName>
</protein>
<evidence type="ECO:0000256" key="2">
    <source>
        <dbReference type="SAM" id="MobiDB-lite"/>
    </source>
</evidence>
<name>A0AAN9JCM6_CLITE</name>
<comment type="similarity">
    <text evidence="1">Belongs to the LOB domain-containing protein family.</text>
</comment>
<feature type="region of interest" description="Disordered" evidence="2">
    <location>
        <begin position="190"/>
        <end position="249"/>
    </location>
</feature>
<feature type="compositionally biased region" description="Basic residues" evidence="2">
    <location>
        <begin position="205"/>
        <end position="216"/>
    </location>
</feature>
<dbReference type="PIRSF" id="PIRSF038155">
    <property type="entry name" value="Protein_ASYMMETRIC_LEAVES"/>
    <property type="match status" value="1"/>
</dbReference>
<accession>A0AAN9JCM6</accession>
<feature type="compositionally biased region" description="Basic and acidic residues" evidence="2">
    <location>
        <begin position="310"/>
        <end position="330"/>
    </location>
</feature>
<feature type="compositionally biased region" description="Polar residues" evidence="2">
    <location>
        <begin position="194"/>
        <end position="204"/>
    </location>
</feature>
<evidence type="ECO:0000256" key="1">
    <source>
        <dbReference type="ARBA" id="ARBA00005474"/>
    </source>
</evidence>
<dbReference type="PANTHER" id="PTHR31304:SF9">
    <property type="entry name" value="LOB DOMAIN-CONTAINING PROTEIN 40"/>
    <property type="match status" value="1"/>
</dbReference>
<dbReference type="GO" id="GO:0010468">
    <property type="term" value="P:regulation of gene expression"/>
    <property type="evidence" value="ECO:0007669"/>
    <property type="project" value="TreeGrafter"/>
</dbReference>
<dbReference type="Proteomes" id="UP001359559">
    <property type="component" value="Unassembled WGS sequence"/>
</dbReference>
<dbReference type="PROSITE" id="PS50891">
    <property type="entry name" value="LOB"/>
    <property type="match status" value="1"/>
</dbReference>
<evidence type="ECO:0000259" key="3">
    <source>
        <dbReference type="PROSITE" id="PS50891"/>
    </source>
</evidence>
<dbReference type="AlphaFoldDB" id="A0AAN9JCM6"/>
<organism evidence="4 5">
    <name type="scientific">Clitoria ternatea</name>
    <name type="common">Butterfly pea</name>
    <dbReference type="NCBI Taxonomy" id="43366"/>
    <lineage>
        <taxon>Eukaryota</taxon>
        <taxon>Viridiplantae</taxon>
        <taxon>Streptophyta</taxon>
        <taxon>Embryophyta</taxon>
        <taxon>Tracheophyta</taxon>
        <taxon>Spermatophyta</taxon>
        <taxon>Magnoliopsida</taxon>
        <taxon>eudicotyledons</taxon>
        <taxon>Gunneridae</taxon>
        <taxon>Pentapetalae</taxon>
        <taxon>rosids</taxon>
        <taxon>fabids</taxon>
        <taxon>Fabales</taxon>
        <taxon>Fabaceae</taxon>
        <taxon>Papilionoideae</taxon>
        <taxon>50 kb inversion clade</taxon>
        <taxon>NPAAA clade</taxon>
        <taxon>indigoferoid/millettioid clade</taxon>
        <taxon>Phaseoleae</taxon>
        <taxon>Clitoria</taxon>
    </lineage>
</organism>
<dbReference type="InterPro" id="IPR004883">
    <property type="entry name" value="LOB"/>
</dbReference>
<feature type="domain" description="LOB" evidence="3">
    <location>
        <begin position="58"/>
        <end position="164"/>
    </location>
</feature>
<gene>
    <name evidence="4" type="ORF">RJT34_18708</name>
</gene>
<evidence type="ECO:0000313" key="4">
    <source>
        <dbReference type="EMBL" id="KAK7295796.1"/>
    </source>
</evidence>
<feature type="compositionally biased region" description="Low complexity" evidence="2">
    <location>
        <begin position="274"/>
        <end position="283"/>
    </location>
</feature>
<proteinExistence type="inferred from homology"/>
<feature type="compositionally biased region" description="Polar residues" evidence="2">
    <location>
        <begin position="297"/>
        <end position="306"/>
    </location>
</feature>
<dbReference type="PANTHER" id="PTHR31304">
    <property type="entry name" value="LOB DOMAIN-CONTAINING PROTEIN 38"/>
    <property type="match status" value="1"/>
</dbReference>
<reference evidence="4 5" key="1">
    <citation type="submission" date="2024-01" db="EMBL/GenBank/DDBJ databases">
        <title>The genomes of 5 underutilized Papilionoideae crops provide insights into root nodulation and disease resistance.</title>
        <authorList>
            <person name="Yuan L."/>
        </authorList>
    </citation>
    <scope>NUCLEOTIDE SEQUENCE [LARGE SCALE GENOMIC DNA]</scope>
    <source>
        <strain evidence="4">LY-2023</strain>
        <tissue evidence="4">Leaf</tissue>
    </source>
</reference>
<comment type="caution">
    <text evidence="4">The sequence shown here is derived from an EMBL/GenBank/DDBJ whole genome shotgun (WGS) entry which is preliminary data.</text>
</comment>
<dbReference type="Pfam" id="PF03195">
    <property type="entry name" value="LOB"/>
    <property type="match status" value="1"/>
</dbReference>
<dbReference type="InterPro" id="IPR017414">
    <property type="entry name" value="LOBD"/>
</dbReference>
<feature type="compositionally biased region" description="Basic and acidic residues" evidence="2">
    <location>
        <begin position="220"/>
        <end position="238"/>
    </location>
</feature>